<feature type="compositionally biased region" description="Pro residues" evidence="1">
    <location>
        <begin position="178"/>
        <end position="207"/>
    </location>
</feature>
<dbReference type="OrthoDB" id="5431097at2759"/>
<feature type="compositionally biased region" description="Polar residues" evidence="1">
    <location>
        <begin position="372"/>
        <end position="385"/>
    </location>
</feature>
<comment type="caution">
    <text evidence="2">The sequence shown here is derived from an EMBL/GenBank/DDBJ whole genome shotgun (WGS) entry which is preliminary data.</text>
</comment>
<feature type="compositionally biased region" description="Basic and acidic residues" evidence="1">
    <location>
        <begin position="317"/>
        <end position="326"/>
    </location>
</feature>
<reference evidence="3" key="1">
    <citation type="submission" date="2017-02" db="EMBL/GenBank/DDBJ databases">
        <authorList>
            <person name="Tafer H."/>
            <person name="Lopandic K."/>
        </authorList>
    </citation>
    <scope>NUCLEOTIDE SEQUENCE [LARGE SCALE GENOMIC DNA]</scope>
    <source>
        <strain evidence="3">CBS 366.77</strain>
    </source>
</reference>
<name>A0A3A2ZET7_9EURO</name>
<sequence length="440" mass="48729">MTVAPPVPPSGPESGINGSMPAHVNMPLPRFHPIAMNPTQQMPPDVMIHNHPHYRHFPPSMQEHGPPGPPPHPASPLDHIEARLKQLEQEEAARMAARSHLLAIRKREDEEFRRVTENAEFEEEDLRRQRKRLKRESMGLGPNAPMDSPPLRPTPPRRLSETNAATTLAFFKQQSPMDPRPPQPPQPPAAAPAPAPPAQLPPHPIPQEPAVGSIRRKQKYTIKNVEAWGERHGRPASHDPSGRALWKRPSDGSLVYLTCPVPGCGKADFVTLHGFMCHLTKKHKDRSLGSQSRALEVCGVVYDPNAPLPPVSTVKRASTEESRLESTEGYQQEMDYSSGSEDDDDERESSYGVKRETTEGPLASNEEAPAPQANSSTKQTISSIIDNPEEQTRETLRSMPHSNESNGHLAEYTGSEKPFHGESPQSEKENEPNGRDHTMS</sequence>
<feature type="region of interest" description="Disordered" evidence="1">
    <location>
        <begin position="174"/>
        <end position="215"/>
    </location>
</feature>
<dbReference type="STRING" id="2070753.A0A3A2ZET7"/>
<dbReference type="Proteomes" id="UP000266188">
    <property type="component" value="Unassembled WGS sequence"/>
</dbReference>
<feature type="compositionally biased region" description="Basic and acidic residues" evidence="1">
    <location>
        <begin position="417"/>
        <end position="440"/>
    </location>
</feature>
<gene>
    <name evidence="2" type="ORF">PHISCL_07830</name>
</gene>
<protein>
    <submittedName>
        <fullName evidence="2">Uncharacterized protein</fullName>
    </submittedName>
</protein>
<keyword evidence="3" id="KW-1185">Reference proteome</keyword>
<organism evidence="2 3">
    <name type="scientific">Aspergillus sclerotialis</name>
    <dbReference type="NCBI Taxonomy" id="2070753"/>
    <lineage>
        <taxon>Eukaryota</taxon>
        <taxon>Fungi</taxon>
        <taxon>Dikarya</taxon>
        <taxon>Ascomycota</taxon>
        <taxon>Pezizomycotina</taxon>
        <taxon>Eurotiomycetes</taxon>
        <taxon>Eurotiomycetidae</taxon>
        <taxon>Eurotiales</taxon>
        <taxon>Aspergillaceae</taxon>
        <taxon>Aspergillus</taxon>
        <taxon>Aspergillus subgen. Polypaecilum</taxon>
    </lineage>
</organism>
<proteinExistence type="predicted"/>
<feature type="compositionally biased region" description="Pro residues" evidence="1">
    <location>
        <begin position="147"/>
        <end position="156"/>
    </location>
</feature>
<evidence type="ECO:0000313" key="3">
    <source>
        <dbReference type="Proteomes" id="UP000266188"/>
    </source>
</evidence>
<dbReference type="EMBL" id="MVGC01000365">
    <property type="protein sequence ID" value="RJE19837.1"/>
    <property type="molecule type" value="Genomic_DNA"/>
</dbReference>
<feature type="region of interest" description="Disordered" evidence="1">
    <location>
        <begin position="306"/>
        <end position="440"/>
    </location>
</feature>
<accession>A0A3A2ZET7</accession>
<evidence type="ECO:0000313" key="2">
    <source>
        <dbReference type="EMBL" id="RJE19837.1"/>
    </source>
</evidence>
<feature type="region of interest" description="Disordered" evidence="1">
    <location>
        <begin position="133"/>
        <end position="159"/>
    </location>
</feature>
<evidence type="ECO:0000256" key="1">
    <source>
        <dbReference type="SAM" id="MobiDB-lite"/>
    </source>
</evidence>
<dbReference type="AlphaFoldDB" id="A0A3A2ZET7"/>